<dbReference type="Pfam" id="PF04616">
    <property type="entry name" value="Glyco_hydro_43"/>
    <property type="match status" value="1"/>
</dbReference>
<evidence type="ECO:0000256" key="4">
    <source>
        <dbReference type="PIRSR" id="PIRSR606710-2"/>
    </source>
</evidence>
<protein>
    <recommendedName>
        <fullName evidence="7">CBM6 domain-containing protein</fullName>
    </recommendedName>
</protein>
<dbReference type="GO" id="GO:0030246">
    <property type="term" value="F:carbohydrate binding"/>
    <property type="evidence" value="ECO:0007669"/>
    <property type="project" value="InterPro"/>
</dbReference>
<feature type="domain" description="CBM6" evidence="7">
    <location>
        <begin position="323"/>
        <end position="448"/>
    </location>
</feature>
<sequence>MKPITAAFLLGAVPASQAALQVVPGATWTASNTGRHVQAHGAGIIEDGGKFYMIGEDKTNGSAFQNINCYSSSNLVEWTFENALLTLQSSGDLGPSRVVERPKVIRNASTGKYVMYLHIDSSNYGEAKVGVAVSNTVCGNYEYRGSFQPLGFQSRDMGLFKDDDGSAYLLTEDRANGLRIDALSSDYLSVTRNVYTWSEKIESPAIWKTNGYYFMFGSHLTGWDPNDNVYSYATSLSGPWSSWANFADSGSNTYSSQTSYILPWNATTAIYMGDRWHSTNLKRSTYIWLPLELSGTTSVWLRNRDSWVPDVASRRWSAAPSESAYEAEAGTLSNGAVTVSCSGCSGGTAVGYIGGSSGGTLRLSGLSTGATSRATLKVRYANGDSNERYGSVNVNGVSQSIAFLPTSNGQSAGTSAVHVNLNSGSGNTLQITGLNGQYGPDVDRVLIPAS</sequence>
<dbReference type="AlphaFoldDB" id="A0A9N9UB93"/>
<keyword evidence="6" id="KW-0732">Signal</keyword>
<evidence type="ECO:0000256" key="6">
    <source>
        <dbReference type="SAM" id="SignalP"/>
    </source>
</evidence>
<accession>A0A9N9UB93</accession>
<evidence type="ECO:0000313" key="9">
    <source>
        <dbReference type="Proteomes" id="UP000754883"/>
    </source>
</evidence>
<dbReference type="InterPro" id="IPR006710">
    <property type="entry name" value="Glyco_hydro_43"/>
</dbReference>
<organism evidence="8 9">
    <name type="scientific">Clonostachys byssicola</name>
    <dbReference type="NCBI Taxonomy" id="160290"/>
    <lineage>
        <taxon>Eukaryota</taxon>
        <taxon>Fungi</taxon>
        <taxon>Dikarya</taxon>
        <taxon>Ascomycota</taxon>
        <taxon>Pezizomycotina</taxon>
        <taxon>Sordariomycetes</taxon>
        <taxon>Hypocreomycetidae</taxon>
        <taxon>Hypocreales</taxon>
        <taxon>Bionectriaceae</taxon>
        <taxon>Clonostachys</taxon>
    </lineage>
</organism>
<dbReference type="Proteomes" id="UP000754883">
    <property type="component" value="Unassembled WGS sequence"/>
</dbReference>
<dbReference type="OrthoDB" id="9970295at2759"/>
<dbReference type="PANTHER" id="PTHR22925">
    <property type="entry name" value="GLYCOSYL HYDROLASE 43 FAMILY MEMBER"/>
    <property type="match status" value="1"/>
</dbReference>
<keyword evidence="3 5" id="KW-0326">Glycosidase</keyword>
<dbReference type="Gene3D" id="2.60.120.260">
    <property type="entry name" value="Galactose-binding domain-like"/>
    <property type="match status" value="1"/>
</dbReference>
<dbReference type="EMBL" id="CABFNO020001328">
    <property type="protein sequence ID" value="CAG9982074.1"/>
    <property type="molecule type" value="Genomic_DNA"/>
</dbReference>
<evidence type="ECO:0000313" key="8">
    <source>
        <dbReference type="EMBL" id="CAG9982074.1"/>
    </source>
</evidence>
<dbReference type="InterPro" id="IPR023296">
    <property type="entry name" value="Glyco_hydro_beta-prop_sf"/>
</dbReference>
<dbReference type="InterPro" id="IPR008979">
    <property type="entry name" value="Galactose-bd-like_sf"/>
</dbReference>
<keyword evidence="9" id="KW-1185">Reference proteome</keyword>
<dbReference type="CDD" id="cd18821">
    <property type="entry name" value="GH43_Pc3Gal43A-like"/>
    <property type="match status" value="1"/>
</dbReference>
<dbReference type="PROSITE" id="PS51175">
    <property type="entry name" value="CBM6"/>
    <property type="match status" value="1"/>
</dbReference>
<proteinExistence type="inferred from homology"/>
<dbReference type="GO" id="GO:0004553">
    <property type="term" value="F:hydrolase activity, hydrolyzing O-glycosyl compounds"/>
    <property type="evidence" value="ECO:0007669"/>
    <property type="project" value="InterPro"/>
</dbReference>
<name>A0A9N9UB93_9HYPO</name>
<evidence type="ECO:0000256" key="3">
    <source>
        <dbReference type="ARBA" id="ARBA00023295"/>
    </source>
</evidence>
<reference evidence="8 9" key="2">
    <citation type="submission" date="2021-10" db="EMBL/GenBank/DDBJ databases">
        <authorList>
            <person name="Piombo E."/>
        </authorList>
    </citation>
    <scope>NUCLEOTIDE SEQUENCE [LARGE SCALE GENOMIC DNA]</scope>
</reference>
<reference evidence="9" key="1">
    <citation type="submission" date="2019-06" db="EMBL/GenBank/DDBJ databases">
        <authorList>
            <person name="Broberg M."/>
        </authorList>
    </citation>
    <scope>NUCLEOTIDE SEQUENCE [LARGE SCALE GENOMIC DNA]</scope>
</reference>
<dbReference type="CDD" id="cd04081">
    <property type="entry name" value="CBM35_galactosidase-like"/>
    <property type="match status" value="1"/>
</dbReference>
<feature type="chain" id="PRO_5040212754" description="CBM6 domain-containing protein" evidence="6">
    <location>
        <begin position="19"/>
        <end position="450"/>
    </location>
</feature>
<keyword evidence="2 5" id="KW-0378">Hydrolase</keyword>
<evidence type="ECO:0000256" key="1">
    <source>
        <dbReference type="ARBA" id="ARBA00009865"/>
    </source>
</evidence>
<gene>
    <name evidence="8" type="ORF">CBYS24578_00009642</name>
</gene>
<dbReference type="SUPFAM" id="SSF49785">
    <property type="entry name" value="Galactose-binding domain-like"/>
    <property type="match status" value="1"/>
</dbReference>
<dbReference type="Pfam" id="PF22704">
    <property type="entry name" value="CBM13-like"/>
    <property type="match status" value="1"/>
</dbReference>
<dbReference type="PANTHER" id="PTHR22925:SF3">
    <property type="entry name" value="GLYCOSYL HYDROLASE FAMILY PROTEIN 43"/>
    <property type="match status" value="1"/>
</dbReference>
<comment type="caution">
    <text evidence="8">The sequence shown here is derived from an EMBL/GenBank/DDBJ whole genome shotgun (WGS) entry which is preliminary data.</text>
</comment>
<dbReference type="InterPro" id="IPR005084">
    <property type="entry name" value="CBM6"/>
</dbReference>
<evidence type="ECO:0000259" key="7">
    <source>
        <dbReference type="PROSITE" id="PS51175"/>
    </source>
</evidence>
<dbReference type="InterPro" id="IPR055240">
    <property type="entry name" value="CBM13-like"/>
</dbReference>
<evidence type="ECO:0000256" key="2">
    <source>
        <dbReference type="ARBA" id="ARBA00022801"/>
    </source>
</evidence>
<evidence type="ECO:0000256" key="5">
    <source>
        <dbReference type="RuleBase" id="RU361187"/>
    </source>
</evidence>
<dbReference type="Gene3D" id="2.115.10.20">
    <property type="entry name" value="Glycosyl hydrolase domain, family 43"/>
    <property type="match status" value="1"/>
</dbReference>
<dbReference type="SUPFAM" id="SSF75005">
    <property type="entry name" value="Arabinanase/levansucrase/invertase"/>
    <property type="match status" value="1"/>
</dbReference>
<dbReference type="GO" id="GO:0005975">
    <property type="term" value="P:carbohydrate metabolic process"/>
    <property type="evidence" value="ECO:0007669"/>
    <property type="project" value="InterPro"/>
</dbReference>
<feature type="site" description="Important for catalytic activity, responsible for pKa modulation of the active site Glu and correct orientation of both the proton donor and substrate" evidence="4">
    <location>
        <position position="156"/>
    </location>
</feature>
<feature type="signal peptide" evidence="6">
    <location>
        <begin position="1"/>
        <end position="18"/>
    </location>
</feature>
<comment type="similarity">
    <text evidence="1 5">Belongs to the glycosyl hydrolase 43 family.</text>
</comment>